<dbReference type="Proteomes" id="UP000755667">
    <property type="component" value="Unassembled WGS sequence"/>
</dbReference>
<keyword evidence="5" id="KW-1185">Reference proteome</keyword>
<dbReference type="EMBL" id="JAFBXE010000002">
    <property type="protein sequence ID" value="MBM2411250.1"/>
    <property type="molecule type" value="Genomic_DNA"/>
</dbReference>
<sequence length="366" mass="39316">MATTTLLLNGFSVVGDPQTTNANASNGGEYMLHSATALFEDNDIIVYVVDNVTADGVLTEASVVTSIIVYESASDYYNDIAKYTYTGSADVDMGRRTMGDRYLEIDATGLTSTDAGAPVLGDVAAIAGVNVLETLATQNGPLRIDTNEDLDLNGDGIITPDEEADAAFSSNAADFLVVICFASGTLIETPEGPRFVESLREGDEVNTLDAGPQPIRWVGHVRVPGDGVNTPIRIARGALGNIRDLWVSPNHRMLLRGSKAELMFGVDEVFVAAKHLVNGTTIVPEPRPVVEYWHFLCDAHHVVFAEGCPAETLYPGSMAMESIEDDARDEILGLLRNTEALIVDAQQMARYTLKRHEAIALVAEVA</sequence>
<dbReference type="InterPro" id="IPR036844">
    <property type="entry name" value="Hint_dom_sf"/>
</dbReference>
<dbReference type="SUPFAM" id="SSF51294">
    <property type="entry name" value="Hedgehog/intein (Hint) domain"/>
    <property type="match status" value="1"/>
</dbReference>
<evidence type="ECO:0000313" key="4">
    <source>
        <dbReference type="Proteomes" id="UP000755667"/>
    </source>
</evidence>
<protein>
    <submittedName>
        <fullName evidence="2">Hint domain-containing protein</fullName>
    </submittedName>
</protein>
<dbReference type="GeneID" id="62641102"/>
<dbReference type="Proteomes" id="UP000809440">
    <property type="component" value="Unassembled WGS sequence"/>
</dbReference>
<organism evidence="2 4">
    <name type="scientific">Marivita cryptomonadis</name>
    <dbReference type="NCBI Taxonomy" id="505252"/>
    <lineage>
        <taxon>Bacteria</taxon>
        <taxon>Pseudomonadati</taxon>
        <taxon>Pseudomonadota</taxon>
        <taxon>Alphaproteobacteria</taxon>
        <taxon>Rhodobacterales</taxon>
        <taxon>Roseobacteraceae</taxon>
        <taxon>Marivita</taxon>
    </lineage>
</organism>
<evidence type="ECO:0000313" key="2">
    <source>
        <dbReference type="EMBL" id="MBM2411250.1"/>
    </source>
</evidence>
<accession>A0A9Q2RVW6</accession>
<evidence type="ECO:0000313" key="5">
    <source>
        <dbReference type="Proteomes" id="UP000809440"/>
    </source>
</evidence>
<feature type="domain" description="Hedgehog/Intein (Hint)" evidence="1">
    <location>
        <begin position="179"/>
        <end position="316"/>
    </location>
</feature>
<dbReference type="RefSeq" id="WP_085629353.1">
    <property type="nucleotide sequence ID" value="NZ_JAFBWU010000002.1"/>
</dbReference>
<dbReference type="Pfam" id="PF13403">
    <property type="entry name" value="Hint_2"/>
    <property type="match status" value="1"/>
</dbReference>
<dbReference type="EMBL" id="JAFBXF010000002">
    <property type="protein sequence ID" value="MBM2415917.1"/>
    <property type="molecule type" value="Genomic_DNA"/>
</dbReference>
<reference evidence="2 5" key="1">
    <citation type="submission" date="2021-01" db="EMBL/GenBank/DDBJ databases">
        <title>Diatom-associated Roseobacters Show Island Model of Population Structure.</title>
        <authorList>
            <person name="Qu L."/>
            <person name="Feng X."/>
            <person name="Chen Y."/>
            <person name="Li L."/>
            <person name="Wang X."/>
            <person name="Hu Z."/>
            <person name="Wang H."/>
            <person name="Luo H."/>
        </authorList>
    </citation>
    <scope>NUCLEOTIDE SEQUENCE</scope>
    <source>
        <strain evidence="3 5">CC28-63</strain>
        <strain evidence="2">CC28-69</strain>
    </source>
</reference>
<name>A0A9Q2RVW6_9RHOB</name>
<dbReference type="Gene3D" id="2.170.16.10">
    <property type="entry name" value="Hedgehog/Intein (Hint) domain"/>
    <property type="match status" value="1"/>
</dbReference>
<dbReference type="AlphaFoldDB" id="A0A9Q2RVW6"/>
<evidence type="ECO:0000313" key="3">
    <source>
        <dbReference type="EMBL" id="MBM2415917.1"/>
    </source>
</evidence>
<dbReference type="InterPro" id="IPR028992">
    <property type="entry name" value="Hedgehog/Intein_dom"/>
</dbReference>
<gene>
    <name evidence="2" type="ORF">JQX41_02965</name>
    <name evidence="3" type="ORF">JQX48_02965</name>
</gene>
<evidence type="ECO:0000259" key="1">
    <source>
        <dbReference type="Pfam" id="PF13403"/>
    </source>
</evidence>
<proteinExistence type="predicted"/>
<comment type="caution">
    <text evidence="2">The sequence shown here is derived from an EMBL/GenBank/DDBJ whole genome shotgun (WGS) entry which is preliminary data.</text>
</comment>
<dbReference type="OrthoDB" id="6305173at2"/>